<keyword evidence="3" id="KW-1185">Reference proteome</keyword>
<dbReference type="OrthoDB" id="1551227at2"/>
<name>A0A378J164_9GAMM</name>
<dbReference type="EMBL" id="UGOA01000001">
    <property type="protein sequence ID" value="STX41136.1"/>
    <property type="molecule type" value="Genomic_DNA"/>
</dbReference>
<dbReference type="InterPro" id="IPR022104">
    <property type="entry name" value="DUF3644"/>
</dbReference>
<gene>
    <name evidence="2" type="ORF">NCTC13292_00743</name>
</gene>
<accession>A0A378J164</accession>
<protein>
    <submittedName>
        <fullName evidence="2">Protein of uncharacterized function (DUF3644)</fullName>
    </submittedName>
</protein>
<sequence length="357" mass="41839">MKGKAKAILESSIDSALLAVEIYNKPRATFRTQAYIALMIMAWTRLFHCYFYSRIGDKFYLKDPKNKRYIKIDGERRAWSLSDCMKEYGKLREDVRANLNLFIPLRNKIEHRHINKHEFDVILFGECQAFLFNYETQLIEWFGAKYALNENIVFSLQFSQLRQEEQKKANKSNLSSDLQDIKNYIDCYRSALPDDVFSSSCYSIKLINIPKISNTNRNDIAIEFIKWDSLTEEERSSITKITSITKDRIIHRDVINDDGVKPSAILQLVKKGCGVNLSHCDHKCLYICFSIRPRSKSSDPSNTNPEYCLYDSLHKDYVYKIAWAEKLIEILKLGKLKSFIWKSAFKNNRTLKFDDYL</sequence>
<feature type="domain" description="DUF3644" evidence="1">
    <location>
        <begin position="8"/>
        <end position="191"/>
    </location>
</feature>
<dbReference type="AlphaFoldDB" id="A0A378J164"/>
<dbReference type="RefSeq" id="WP_115220550.1">
    <property type="nucleotide sequence ID" value="NZ_UGOA01000001.1"/>
</dbReference>
<evidence type="ECO:0000313" key="3">
    <source>
        <dbReference type="Proteomes" id="UP000254677"/>
    </source>
</evidence>
<evidence type="ECO:0000313" key="2">
    <source>
        <dbReference type="EMBL" id="STX41136.1"/>
    </source>
</evidence>
<evidence type="ECO:0000259" key="1">
    <source>
        <dbReference type="Pfam" id="PF12358"/>
    </source>
</evidence>
<dbReference type="Pfam" id="PF12358">
    <property type="entry name" value="DUF3644"/>
    <property type="match status" value="1"/>
</dbReference>
<organism evidence="2 3">
    <name type="scientific">Legionella donaldsonii</name>
    <dbReference type="NCBI Taxonomy" id="45060"/>
    <lineage>
        <taxon>Bacteria</taxon>
        <taxon>Pseudomonadati</taxon>
        <taxon>Pseudomonadota</taxon>
        <taxon>Gammaproteobacteria</taxon>
        <taxon>Legionellales</taxon>
        <taxon>Legionellaceae</taxon>
        <taxon>Legionella</taxon>
    </lineage>
</organism>
<reference evidence="2 3" key="1">
    <citation type="submission" date="2018-06" db="EMBL/GenBank/DDBJ databases">
        <authorList>
            <consortium name="Pathogen Informatics"/>
            <person name="Doyle S."/>
        </authorList>
    </citation>
    <scope>NUCLEOTIDE SEQUENCE [LARGE SCALE GENOMIC DNA]</scope>
    <source>
        <strain evidence="2 3">NCTC13292</strain>
    </source>
</reference>
<proteinExistence type="predicted"/>
<dbReference type="Proteomes" id="UP000254677">
    <property type="component" value="Unassembled WGS sequence"/>
</dbReference>